<name>A0AAX3WLR4_METEX</name>
<accession>A0AAX3WLR4</accession>
<evidence type="ECO:0000256" key="1">
    <source>
        <dbReference type="SAM" id="Phobius"/>
    </source>
</evidence>
<reference evidence="2" key="1">
    <citation type="journal article" date="2022" name="Biotechnol. Bioprocess Eng.">
        <title>Pan-genome Analysis Reveals Comparative Genomic Features of Central Metabolic Pathways in Methylorubrum extorquens.</title>
        <authorList>
            <person name="Lee G.M."/>
            <person name="Scott-Nevros Z.K."/>
            <person name="Lee S.-M."/>
            <person name="Kim D."/>
        </authorList>
    </citation>
    <scope>NUCLEOTIDE SEQUENCE</scope>
    <source>
        <strain evidence="2">ATCC 55366</strain>
    </source>
</reference>
<evidence type="ECO:0000313" key="2">
    <source>
        <dbReference type="EMBL" id="WHQ71147.1"/>
    </source>
</evidence>
<organism evidence="2 3">
    <name type="scientific">Methylorubrum extorquens</name>
    <name type="common">Methylobacterium dichloromethanicum</name>
    <name type="synonym">Methylobacterium extorquens</name>
    <dbReference type="NCBI Taxonomy" id="408"/>
    <lineage>
        <taxon>Bacteria</taxon>
        <taxon>Pseudomonadati</taxon>
        <taxon>Pseudomonadota</taxon>
        <taxon>Alphaproteobacteria</taxon>
        <taxon>Hyphomicrobiales</taxon>
        <taxon>Methylobacteriaceae</taxon>
        <taxon>Methylorubrum</taxon>
    </lineage>
</organism>
<dbReference type="EMBL" id="CP073633">
    <property type="protein sequence ID" value="WHQ71147.1"/>
    <property type="molecule type" value="Genomic_DNA"/>
</dbReference>
<keyword evidence="1" id="KW-0472">Membrane</keyword>
<dbReference type="InterPro" id="IPR009935">
    <property type="entry name" value="DUF1467"/>
</dbReference>
<evidence type="ECO:0000313" key="3">
    <source>
        <dbReference type="Proteomes" id="UP001223720"/>
    </source>
</evidence>
<protein>
    <submittedName>
        <fullName evidence="2">DUF1467 family protein</fullName>
    </submittedName>
</protein>
<gene>
    <name evidence="2" type="ORF">KEC54_06090</name>
</gene>
<dbReference type="GeneID" id="72988641"/>
<keyword evidence="1" id="KW-0812">Transmembrane</keyword>
<dbReference type="Pfam" id="PF07330">
    <property type="entry name" value="DUF1467"/>
    <property type="match status" value="1"/>
</dbReference>
<feature type="transmembrane region" description="Helical" evidence="1">
    <location>
        <begin position="90"/>
        <end position="111"/>
    </location>
</feature>
<keyword evidence="1" id="KW-1133">Transmembrane helix</keyword>
<proteinExistence type="predicted"/>
<sequence>MMTRLSLRTLTASTPLTLLTVAALTALFATVAVKGFELTVFGALALYFVLWWTFLFAILPLGNAAEADPQRLVPGQDPGAPASPRLREKALLTTLLAAIAFFAALLIFPLARL</sequence>
<dbReference type="Proteomes" id="UP001223720">
    <property type="component" value="Chromosome"/>
</dbReference>
<dbReference type="AlphaFoldDB" id="A0AAX3WLR4"/>
<feature type="transmembrane region" description="Helical" evidence="1">
    <location>
        <begin position="39"/>
        <end position="61"/>
    </location>
</feature>
<dbReference type="RefSeq" id="WP_015821650.1">
    <property type="nucleotide sequence ID" value="NZ_CP019322.1"/>
</dbReference>